<evidence type="ECO:0000256" key="7">
    <source>
        <dbReference type="ARBA" id="ARBA00022903"/>
    </source>
</evidence>
<keyword evidence="10" id="KW-0270">Exopolysaccharide synthesis</keyword>
<comment type="function">
    <text evidence="11">Required for CpsD phosphorylation. Involved in the regulation of capsular polysaccharide biosynthesis. May be part of a complex that directs the coordinated polymerization and export to the cell surface of the capsular polysaccharide.</text>
</comment>
<evidence type="ECO:0000256" key="5">
    <source>
        <dbReference type="ARBA" id="ARBA00022475"/>
    </source>
</evidence>
<evidence type="ECO:0000256" key="1">
    <source>
        <dbReference type="ARBA" id="ARBA00004651"/>
    </source>
</evidence>
<evidence type="ECO:0000256" key="9">
    <source>
        <dbReference type="ARBA" id="ARBA00023136"/>
    </source>
</evidence>
<evidence type="ECO:0000256" key="6">
    <source>
        <dbReference type="ARBA" id="ARBA00022692"/>
    </source>
</evidence>
<protein>
    <recommendedName>
        <fullName evidence="4">Capsular polysaccharide biosynthesis protein CpsC</fullName>
    </recommendedName>
</protein>
<dbReference type="InterPro" id="IPR003856">
    <property type="entry name" value="LPS_length_determ_N"/>
</dbReference>
<evidence type="ECO:0000256" key="12">
    <source>
        <dbReference type="SAM" id="Phobius"/>
    </source>
</evidence>
<keyword evidence="8 12" id="KW-1133">Transmembrane helix</keyword>
<evidence type="ECO:0000313" key="15">
    <source>
        <dbReference type="Proteomes" id="UP000198833"/>
    </source>
</evidence>
<comment type="pathway">
    <text evidence="2">Capsule biogenesis; capsule polysaccharide biosynthesis.</text>
</comment>
<keyword evidence="9 12" id="KW-0472">Membrane</keyword>
<comment type="subcellular location">
    <subcellularLocation>
        <location evidence="1">Cell membrane</location>
        <topology evidence="1">Multi-pass membrane protein</topology>
    </subcellularLocation>
</comment>
<feature type="transmembrane region" description="Helical" evidence="12">
    <location>
        <begin position="176"/>
        <end position="197"/>
    </location>
</feature>
<evidence type="ECO:0000256" key="2">
    <source>
        <dbReference type="ARBA" id="ARBA00005132"/>
    </source>
</evidence>
<dbReference type="GO" id="GO:0004713">
    <property type="term" value="F:protein tyrosine kinase activity"/>
    <property type="evidence" value="ECO:0007669"/>
    <property type="project" value="TreeGrafter"/>
</dbReference>
<dbReference type="GO" id="GO:0000271">
    <property type="term" value="P:polysaccharide biosynthetic process"/>
    <property type="evidence" value="ECO:0007669"/>
    <property type="project" value="UniProtKB-KW"/>
</dbReference>
<keyword evidence="6 12" id="KW-0812">Transmembrane</keyword>
<sequence length="248" mass="27971">MQEELSLLELFKVLKKHIFMILISMILGAGLSSAFMIFFVDEIYKSEAQLIVNQNSNIDKEVAAVQYNDLQTSISLINTYSDIIKSQSLLQEVSNSLNNEISVPALRQNLTVEQSPDSQSFMIKANLGSPDLAQRVVATVTEKFIDVLPKIYQDNTTNVYVLSDASYNSDRVSPSLFRYIVIGAILGLLLSLIMVFIREINDNTIRNEDFLMSIGLVNLGEVNRLSKDERKHARLGQQMSRKFGRRKG</sequence>
<name>A0A1H9CN07_9LACT</name>
<gene>
    <name evidence="14" type="ORF">SAMN04488558_10485</name>
</gene>
<dbReference type="STRING" id="89093.SAMN04488558_10485"/>
<dbReference type="Pfam" id="PF02706">
    <property type="entry name" value="Wzz"/>
    <property type="match status" value="1"/>
</dbReference>
<dbReference type="PANTHER" id="PTHR32309">
    <property type="entry name" value="TYROSINE-PROTEIN KINASE"/>
    <property type="match status" value="1"/>
</dbReference>
<dbReference type="InterPro" id="IPR050445">
    <property type="entry name" value="Bact_polysacc_biosynth/exp"/>
</dbReference>
<evidence type="ECO:0000256" key="3">
    <source>
        <dbReference type="ARBA" id="ARBA00006683"/>
    </source>
</evidence>
<dbReference type="OrthoDB" id="2360475at2"/>
<dbReference type="Proteomes" id="UP000198833">
    <property type="component" value="Unassembled WGS sequence"/>
</dbReference>
<comment type="similarity">
    <text evidence="3">Belongs to the CpsC/CapA family.</text>
</comment>
<evidence type="ECO:0000256" key="8">
    <source>
        <dbReference type="ARBA" id="ARBA00022989"/>
    </source>
</evidence>
<dbReference type="GO" id="GO:0005886">
    <property type="term" value="C:plasma membrane"/>
    <property type="evidence" value="ECO:0007669"/>
    <property type="project" value="UniProtKB-SubCell"/>
</dbReference>
<organism evidence="14 15">
    <name type="scientific">Ignavigranum ruoffiae</name>
    <dbReference type="NCBI Taxonomy" id="89093"/>
    <lineage>
        <taxon>Bacteria</taxon>
        <taxon>Bacillati</taxon>
        <taxon>Bacillota</taxon>
        <taxon>Bacilli</taxon>
        <taxon>Lactobacillales</taxon>
        <taxon>Aerococcaceae</taxon>
        <taxon>Ignavigranum</taxon>
    </lineage>
</organism>
<keyword evidence="5" id="KW-1003">Cell membrane</keyword>
<reference evidence="14 15" key="1">
    <citation type="submission" date="2016-10" db="EMBL/GenBank/DDBJ databases">
        <authorList>
            <person name="de Groot N.N."/>
        </authorList>
    </citation>
    <scope>NUCLEOTIDE SEQUENCE [LARGE SCALE GENOMIC DNA]</scope>
    <source>
        <strain evidence="14 15">DSM 15695</strain>
    </source>
</reference>
<feature type="transmembrane region" description="Helical" evidence="12">
    <location>
        <begin position="18"/>
        <end position="40"/>
    </location>
</feature>
<evidence type="ECO:0000256" key="4">
    <source>
        <dbReference type="ARBA" id="ARBA00020739"/>
    </source>
</evidence>
<evidence type="ECO:0000256" key="10">
    <source>
        <dbReference type="ARBA" id="ARBA00023169"/>
    </source>
</evidence>
<accession>A0A1H9CN07</accession>
<evidence type="ECO:0000256" key="11">
    <source>
        <dbReference type="ARBA" id="ARBA00045736"/>
    </source>
</evidence>
<keyword evidence="15" id="KW-1185">Reference proteome</keyword>
<keyword evidence="7" id="KW-0972">Capsule biogenesis/degradation</keyword>
<dbReference type="PANTHER" id="PTHR32309:SF13">
    <property type="entry name" value="FERRIC ENTEROBACTIN TRANSPORT PROTEIN FEPE"/>
    <property type="match status" value="1"/>
</dbReference>
<dbReference type="AlphaFoldDB" id="A0A1H9CN07"/>
<evidence type="ECO:0000313" key="14">
    <source>
        <dbReference type="EMBL" id="SEQ02549.1"/>
    </source>
</evidence>
<feature type="domain" description="Polysaccharide chain length determinant N-terminal" evidence="13">
    <location>
        <begin position="3"/>
        <end position="97"/>
    </location>
</feature>
<evidence type="ECO:0000259" key="13">
    <source>
        <dbReference type="Pfam" id="PF02706"/>
    </source>
</evidence>
<proteinExistence type="inferred from homology"/>
<dbReference type="EMBL" id="FOEN01000004">
    <property type="protein sequence ID" value="SEQ02549.1"/>
    <property type="molecule type" value="Genomic_DNA"/>
</dbReference>
<dbReference type="RefSeq" id="WP_092571252.1">
    <property type="nucleotide sequence ID" value="NZ_CALUDV010000003.1"/>
</dbReference>